<dbReference type="EMBL" id="JAODUO010000216">
    <property type="protein sequence ID" value="KAK2185971.1"/>
    <property type="molecule type" value="Genomic_DNA"/>
</dbReference>
<accession>A0AAD9P0M0</accession>
<sequence length="124" mass="13992">MAVRKPWALKNPVIQNVFGRPLKHQSLNCELRSINSVNQKPSVLESQEIFCHTAGIFASYMLSSASRRFSDMMMVPSMASLRSFKVVRTVEMTLCMRSISCCRKMFIGARLPIFASFAFTSNGM</sequence>
<comment type="caution">
    <text evidence="1">The sequence shown here is derived from an EMBL/GenBank/DDBJ whole genome shotgun (WGS) entry which is preliminary data.</text>
</comment>
<evidence type="ECO:0000313" key="1">
    <source>
        <dbReference type="EMBL" id="KAK2185971.1"/>
    </source>
</evidence>
<protein>
    <submittedName>
        <fullName evidence="1">Uncharacterized protein</fullName>
    </submittedName>
</protein>
<dbReference type="Proteomes" id="UP001209878">
    <property type="component" value="Unassembled WGS sequence"/>
</dbReference>
<keyword evidence="2" id="KW-1185">Reference proteome</keyword>
<reference evidence="1" key="1">
    <citation type="journal article" date="2023" name="Mol. Biol. Evol.">
        <title>Third-Generation Sequencing Reveals the Adaptive Role of the Epigenome in Three Deep-Sea Polychaetes.</title>
        <authorList>
            <person name="Perez M."/>
            <person name="Aroh O."/>
            <person name="Sun Y."/>
            <person name="Lan Y."/>
            <person name="Juniper S.K."/>
            <person name="Young C.R."/>
            <person name="Angers B."/>
            <person name="Qian P.Y."/>
        </authorList>
    </citation>
    <scope>NUCLEOTIDE SEQUENCE</scope>
    <source>
        <strain evidence="1">R07B-5</strain>
    </source>
</reference>
<name>A0AAD9P0M0_RIDPI</name>
<organism evidence="1 2">
    <name type="scientific">Ridgeia piscesae</name>
    <name type="common">Tubeworm</name>
    <dbReference type="NCBI Taxonomy" id="27915"/>
    <lineage>
        <taxon>Eukaryota</taxon>
        <taxon>Metazoa</taxon>
        <taxon>Spiralia</taxon>
        <taxon>Lophotrochozoa</taxon>
        <taxon>Annelida</taxon>
        <taxon>Polychaeta</taxon>
        <taxon>Sedentaria</taxon>
        <taxon>Canalipalpata</taxon>
        <taxon>Sabellida</taxon>
        <taxon>Siboglinidae</taxon>
        <taxon>Ridgeia</taxon>
    </lineage>
</organism>
<gene>
    <name evidence="1" type="ORF">NP493_215g00027</name>
</gene>
<evidence type="ECO:0000313" key="2">
    <source>
        <dbReference type="Proteomes" id="UP001209878"/>
    </source>
</evidence>
<proteinExistence type="predicted"/>
<dbReference type="AlphaFoldDB" id="A0AAD9P0M0"/>